<accession>A0A7X6ATQ0</accession>
<reference evidence="2 3" key="1">
    <citation type="submission" date="2020-02" db="EMBL/GenBank/DDBJ databases">
        <title>Streptomyces malaysiensis DSM14702 (JHCC583434, PFL_A843) Genome sequencing and assembly.</title>
        <authorList>
            <person name="Samborskyy M."/>
        </authorList>
    </citation>
    <scope>NUCLEOTIDE SEQUENCE [LARGE SCALE GENOMIC DNA]</scope>
    <source>
        <strain evidence="2 3">DSM 14702</strain>
    </source>
</reference>
<organism evidence="2 3">
    <name type="scientific">Streptomyces malaysiensis</name>
    <dbReference type="NCBI Taxonomy" id="92644"/>
    <lineage>
        <taxon>Bacteria</taxon>
        <taxon>Bacillati</taxon>
        <taxon>Actinomycetota</taxon>
        <taxon>Actinomycetes</taxon>
        <taxon>Kitasatosporales</taxon>
        <taxon>Streptomycetaceae</taxon>
        <taxon>Streptomyces</taxon>
        <taxon>Streptomyces violaceusniger group</taxon>
    </lineage>
</organism>
<feature type="region of interest" description="Disordered" evidence="1">
    <location>
        <begin position="88"/>
        <end position="110"/>
    </location>
</feature>
<evidence type="ECO:0000313" key="2">
    <source>
        <dbReference type="EMBL" id="NIY62379.1"/>
    </source>
</evidence>
<name>A0A7X6ATQ0_STRMQ</name>
<proteinExistence type="predicted"/>
<evidence type="ECO:0000256" key="1">
    <source>
        <dbReference type="SAM" id="MobiDB-lite"/>
    </source>
</evidence>
<comment type="caution">
    <text evidence="2">The sequence shown here is derived from an EMBL/GenBank/DDBJ whole genome shotgun (WGS) entry which is preliminary data.</text>
</comment>
<sequence>MRPPPPPAAYRRACAAAIGRQIGHDPSEQRGITEYLRPILGQLHGRLAATRAEAVAGDRQHLDHIHRPKEDIERRGVQVAQIHQITCQATHPGHGVHAERPRPPVPDRAATCNASARRRSEAIPSQATSARRWFRQLSRIAMTWTAAP</sequence>
<dbReference type="Proteomes" id="UP000536624">
    <property type="component" value="Unassembled WGS sequence"/>
</dbReference>
<evidence type="ECO:0000313" key="3">
    <source>
        <dbReference type="Proteomes" id="UP000536624"/>
    </source>
</evidence>
<protein>
    <submittedName>
        <fullName evidence="2">Uncharacterized protein</fullName>
    </submittedName>
</protein>
<dbReference type="RefSeq" id="WP_167499512.1">
    <property type="nucleotide sequence ID" value="NZ_JAALLH010000001.1"/>
</dbReference>
<dbReference type="EMBL" id="JAALLH010000001">
    <property type="protein sequence ID" value="NIY62379.1"/>
    <property type="molecule type" value="Genomic_DNA"/>
</dbReference>
<dbReference type="AlphaFoldDB" id="A0A7X6ATQ0"/>
<gene>
    <name evidence="2" type="ORF">SMALB_0288</name>
</gene>